<protein>
    <submittedName>
        <fullName evidence="2">MarR family transcriptional regulator</fullName>
    </submittedName>
</protein>
<dbReference type="RefSeq" id="WP_344005971.1">
    <property type="nucleotide sequence ID" value="NZ_BAAAMY010000004.1"/>
</dbReference>
<dbReference type="Proteomes" id="UP001501612">
    <property type="component" value="Unassembled WGS sequence"/>
</dbReference>
<dbReference type="InterPro" id="IPR036388">
    <property type="entry name" value="WH-like_DNA-bd_sf"/>
</dbReference>
<dbReference type="SUPFAM" id="SSF46785">
    <property type="entry name" value="Winged helix' DNA-binding domain"/>
    <property type="match status" value="1"/>
</dbReference>
<feature type="domain" description="HTH marR-type" evidence="1">
    <location>
        <begin position="10"/>
        <end position="148"/>
    </location>
</feature>
<keyword evidence="3" id="KW-1185">Reference proteome</keyword>
<dbReference type="PROSITE" id="PS50995">
    <property type="entry name" value="HTH_MARR_2"/>
    <property type="match status" value="1"/>
</dbReference>
<reference evidence="2 3" key="1">
    <citation type="journal article" date="2019" name="Int. J. Syst. Evol. Microbiol.">
        <title>The Global Catalogue of Microorganisms (GCM) 10K type strain sequencing project: providing services to taxonomists for standard genome sequencing and annotation.</title>
        <authorList>
            <consortium name="The Broad Institute Genomics Platform"/>
            <consortium name="The Broad Institute Genome Sequencing Center for Infectious Disease"/>
            <person name="Wu L."/>
            <person name="Ma J."/>
        </authorList>
    </citation>
    <scope>NUCLEOTIDE SEQUENCE [LARGE SCALE GENOMIC DNA]</scope>
    <source>
        <strain evidence="2 3">JCM 14046</strain>
    </source>
</reference>
<dbReference type="InterPro" id="IPR039422">
    <property type="entry name" value="MarR/SlyA-like"/>
</dbReference>
<dbReference type="InterPro" id="IPR036390">
    <property type="entry name" value="WH_DNA-bd_sf"/>
</dbReference>
<evidence type="ECO:0000313" key="3">
    <source>
        <dbReference type="Proteomes" id="UP001501612"/>
    </source>
</evidence>
<gene>
    <name evidence="2" type="ORF">GCM10009737_16270</name>
</gene>
<evidence type="ECO:0000313" key="2">
    <source>
        <dbReference type="EMBL" id="GAA1915595.1"/>
    </source>
</evidence>
<dbReference type="InterPro" id="IPR000835">
    <property type="entry name" value="HTH_MarR-typ"/>
</dbReference>
<sequence length="172" mass="18538">MSVTSRDEATQRASREIVEALRLIGPLRREIARLVPDEVGPGGLTALRVIAEADKHGEAARVSDVATAQHIGLPVASRQVRQLEDDGLVAREVAPEDRRAHRLTLTAHGRALLERVHADLIASIDTVLGDWDPEDAVALARLMARLHDGISRLPDAVSSSHATATHLQESAV</sequence>
<dbReference type="Pfam" id="PF12802">
    <property type="entry name" value="MarR_2"/>
    <property type="match status" value="1"/>
</dbReference>
<evidence type="ECO:0000259" key="1">
    <source>
        <dbReference type="PROSITE" id="PS50995"/>
    </source>
</evidence>
<accession>A0ABN2PAB2</accession>
<dbReference type="PANTHER" id="PTHR33164">
    <property type="entry name" value="TRANSCRIPTIONAL REGULATOR, MARR FAMILY"/>
    <property type="match status" value="1"/>
</dbReference>
<dbReference type="PRINTS" id="PR00598">
    <property type="entry name" value="HTHMARR"/>
</dbReference>
<dbReference type="PANTHER" id="PTHR33164:SF57">
    <property type="entry name" value="MARR-FAMILY TRANSCRIPTIONAL REGULATOR"/>
    <property type="match status" value="1"/>
</dbReference>
<organism evidence="2 3">
    <name type="scientific">Nocardioides lentus</name>
    <dbReference type="NCBI Taxonomy" id="338077"/>
    <lineage>
        <taxon>Bacteria</taxon>
        <taxon>Bacillati</taxon>
        <taxon>Actinomycetota</taxon>
        <taxon>Actinomycetes</taxon>
        <taxon>Propionibacteriales</taxon>
        <taxon>Nocardioidaceae</taxon>
        <taxon>Nocardioides</taxon>
    </lineage>
</organism>
<dbReference type="SMART" id="SM00347">
    <property type="entry name" value="HTH_MARR"/>
    <property type="match status" value="1"/>
</dbReference>
<dbReference type="Gene3D" id="1.10.10.10">
    <property type="entry name" value="Winged helix-like DNA-binding domain superfamily/Winged helix DNA-binding domain"/>
    <property type="match status" value="1"/>
</dbReference>
<name>A0ABN2PAB2_9ACTN</name>
<comment type="caution">
    <text evidence="2">The sequence shown here is derived from an EMBL/GenBank/DDBJ whole genome shotgun (WGS) entry which is preliminary data.</text>
</comment>
<dbReference type="EMBL" id="BAAAMY010000004">
    <property type="protein sequence ID" value="GAA1915595.1"/>
    <property type="molecule type" value="Genomic_DNA"/>
</dbReference>
<proteinExistence type="predicted"/>